<dbReference type="FunFam" id="3.40.47.10:FF:000015">
    <property type="entry name" value="3-oxoacyl-[acyl-carrier-protein] synthase, mitochondrial"/>
    <property type="match status" value="1"/>
</dbReference>
<comment type="catalytic activity">
    <reaction evidence="11">
        <text>a fatty acyl-[ACP] + malonyl-[ACP] + H(+) = a 3-oxoacyl-[ACP] + holo-[ACP] + CO2</text>
        <dbReference type="Rhea" id="RHEA:22836"/>
        <dbReference type="Rhea" id="RHEA-COMP:9623"/>
        <dbReference type="Rhea" id="RHEA-COMP:9685"/>
        <dbReference type="Rhea" id="RHEA-COMP:9916"/>
        <dbReference type="Rhea" id="RHEA-COMP:14125"/>
        <dbReference type="ChEBI" id="CHEBI:15378"/>
        <dbReference type="ChEBI" id="CHEBI:16526"/>
        <dbReference type="ChEBI" id="CHEBI:64479"/>
        <dbReference type="ChEBI" id="CHEBI:78449"/>
        <dbReference type="ChEBI" id="CHEBI:78776"/>
        <dbReference type="ChEBI" id="CHEBI:138651"/>
    </reaction>
</comment>
<dbReference type="GO" id="GO:0004315">
    <property type="term" value="F:3-oxoacyl-[acyl-carrier-protein] synthase activity"/>
    <property type="evidence" value="ECO:0007669"/>
    <property type="project" value="UniProtKB-UniRule"/>
</dbReference>
<dbReference type="PATRIC" id="fig|443610.3.peg.2875"/>
<dbReference type="SMART" id="SM00825">
    <property type="entry name" value="PKS_KS"/>
    <property type="match status" value="1"/>
</dbReference>
<evidence type="ECO:0000256" key="13">
    <source>
        <dbReference type="RuleBase" id="RU003694"/>
    </source>
</evidence>
<dbReference type="InterPro" id="IPR020841">
    <property type="entry name" value="PKS_Beta-ketoAc_synthase_dom"/>
</dbReference>
<dbReference type="EMBL" id="JZEX01000030">
    <property type="protein sequence ID" value="KKB13439.1"/>
    <property type="molecule type" value="Genomic_DNA"/>
</dbReference>
<dbReference type="Pfam" id="PF00109">
    <property type="entry name" value="ketoacyl-synt"/>
    <property type="match status" value="1"/>
</dbReference>
<evidence type="ECO:0000256" key="5">
    <source>
        <dbReference type="ARBA" id="ARBA00022516"/>
    </source>
</evidence>
<dbReference type="STRING" id="443610.VE25_02015"/>
<evidence type="ECO:0000256" key="9">
    <source>
        <dbReference type="ARBA" id="ARBA00023160"/>
    </source>
</evidence>
<evidence type="ECO:0000313" key="16">
    <source>
        <dbReference type="Proteomes" id="UP000033632"/>
    </source>
</evidence>
<dbReference type="InterPro" id="IPR017568">
    <property type="entry name" value="3-oxoacyl-ACP_synth-2"/>
</dbReference>
<comment type="similarity">
    <text evidence="2 11 13">Belongs to the thiolase-like superfamily. Beta-ketoacyl-ACP synthases family.</text>
</comment>
<evidence type="ECO:0000256" key="12">
    <source>
        <dbReference type="PIRSR" id="PIRSR000447-1"/>
    </source>
</evidence>
<evidence type="ECO:0000256" key="11">
    <source>
        <dbReference type="PIRNR" id="PIRNR000447"/>
    </source>
</evidence>
<dbReference type="NCBIfam" id="NF004970">
    <property type="entry name" value="PRK06333.1"/>
    <property type="match status" value="1"/>
</dbReference>
<dbReference type="Pfam" id="PF02801">
    <property type="entry name" value="Ketoacyl-synt_C"/>
    <property type="match status" value="1"/>
</dbReference>
<dbReference type="Proteomes" id="UP000033632">
    <property type="component" value="Unassembled WGS sequence"/>
</dbReference>
<keyword evidence="9 11" id="KW-0275">Fatty acid biosynthesis</keyword>
<dbReference type="CDD" id="cd00834">
    <property type="entry name" value="KAS_I_II"/>
    <property type="match status" value="1"/>
</dbReference>
<comment type="caution">
    <text evidence="15">The sequence shown here is derived from an EMBL/GenBank/DDBJ whole genome shotgun (WGS) entry which is preliminary data.</text>
</comment>
<dbReference type="OrthoDB" id="9808669at2"/>
<gene>
    <name evidence="15" type="ORF">VE25_02015</name>
</gene>
<evidence type="ECO:0000256" key="7">
    <source>
        <dbReference type="ARBA" id="ARBA00022832"/>
    </source>
</evidence>
<keyword evidence="10 11" id="KW-0012">Acyltransferase</keyword>
<dbReference type="NCBIfam" id="TIGR03150">
    <property type="entry name" value="fabF"/>
    <property type="match status" value="1"/>
</dbReference>
<evidence type="ECO:0000256" key="10">
    <source>
        <dbReference type="ARBA" id="ARBA00023315"/>
    </source>
</evidence>
<keyword evidence="7" id="KW-0276">Fatty acid metabolism</keyword>
<dbReference type="Gene3D" id="3.40.47.10">
    <property type="match status" value="2"/>
</dbReference>
<dbReference type="InterPro" id="IPR014031">
    <property type="entry name" value="Ketoacyl_synth_C"/>
</dbReference>
<dbReference type="SUPFAM" id="SSF53901">
    <property type="entry name" value="Thiolase-like"/>
    <property type="match status" value="1"/>
</dbReference>
<dbReference type="PANTHER" id="PTHR11712">
    <property type="entry name" value="POLYKETIDE SYNTHASE-RELATED"/>
    <property type="match status" value="1"/>
</dbReference>
<evidence type="ECO:0000256" key="6">
    <source>
        <dbReference type="ARBA" id="ARBA00022679"/>
    </source>
</evidence>
<dbReference type="NCBIfam" id="NF005589">
    <property type="entry name" value="PRK07314.1"/>
    <property type="match status" value="1"/>
</dbReference>
<evidence type="ECO:0000256" key="1">
    <source>
        <dbReference type="ARBA" id="ARBA00005194"/>
    </source>
</evidence>
<dbReference type="InterPro" id="IPR014030">
    <property type="entry name" value="Ketoacyl_synth_N"/>
</dbReference>
<keyword evidence="6 11" id="KW-0808">Transferase</keyword>
<keyword evidence="5 11" id="KW-0444">Lipid biosynthesis</keyword>
<comment type="function">
    <text evidence="11">Involved in the type II fatty acid elongation cycle. Catalyzes the elongation of a wide range of acyl-ACP by the addition of two carbons from malonyl-ACP to an acyl acceptor. Can efficiently catalyze the conversion of palmitoleoyl-ACP (cis-hexadec-9-enoyl-ACP) to cis-vaccenoyl-ACP (cis-octadec-11-enoyl-ACP), an essential step in the thermal regulation of fatty acid composition.</text>
</comment>
<evidence type="ECO:0000256" key="2">
    <source>
        <dbReference type="ARBA" id="ARBA00008467"/>
    </source>
</evidence>
<dbReference type="GO" id="GO:0006633">
    <property type="term" value="P:fatty acid biosynthetic process"/>
    <property type="evidence" value="ECO:0007669"/>
    <property type="project" value="UniProtKB-UniRule"/>
</dbReference>
<sequence>MRRVVVTGMGIVSPLGCGIEATWANILAGKSGAKRIDDFEIDDIACQIAHRIPLGDYADGKYNPDEWMEVKEQRKVDPFIVYAMAASAQAIADAGVEPKTQEEQERTGVLIGSGIGGVGGIYDASVTLHEKGPRRISPFFIPGRLINLASGQVSIRWGLKGPNHSVVTACSTGAHAIGDAARLIALGDADVMVAGGTESCVNRLSLAGFSAARALSTGFNDRPVEASRPYDKDRDGFVMGEGAGIVVLEDYERAKARGAKIYGEIIGYGLSGDAYHITAPSPDGDGGFRAMNAAIKRAGIAPADIDYINAHGTSTPLGDEIELGAVTRVLGNAAGKVAMSSTKSAVGHLLGAAGAVEAIFCALAMRDNVAPPTLNLDNPSVETEINLVPKVALKKEINVALSNSFGFGGTNATLVMRKVA</sequence>
<comment type="catalytic activity">
    <reaction evidence="11">
        <text>(9Z)-hexadecenoyl-[ACP] + malonyl-[ACP] + H(+) = 3-oxo-(11Z)-octadecenoyl-[ACP] + holo-[ACP] + CO2</text>
        <dbReference type="Rhea" id="RHEA:55040"/>
        <dbReference type="Rhea" id="RHEA-COMP:9623"/>
        <dbReference type="Rhea" id="RHEA-COMP:9685"/>
        <dbReference type="Rhea" id="RHEA-COMP:10800"/>
        <dbReference type="Rhea" id="RHEA-COMP:14074"/>
        <dbReference type="ChEBI" id="CHEBI:15378"/>
        <dbReference type="ChEBI" id="CHEBI:16526"/>
        <dbReference type="ChEBI" id="CHEBI:64479"/>
        <dbReference type="ChEBI" id="CHEBI:78449"/>
        <dbReference type="ChEBI" id="CHEBI:83989"/>
        <dbReference type="ChEBI" id="CHEBI:138538"/>
        <dbReference type="EC" id="2.3.1.179"/>
    </reaction>
</comment>
<dbReference type="FunFam" id="3.40.47.10:FF:000024">
    <property type="entry name" value="3-oxoacyl-[acyl-carrier-protein] synthase, mitochondrial"/>
    <property type="match status" value="1"/>
</dbReference>
<name>A0A0F5FX59_9HYPH</name>
<dbReference type="PROSITE" id="PS00606">
    <property type="entry name" value="KS3_1"/>
    <property type="match status" value="1"/>
</dbReference>
<feature type="domain" description="Ketosynthase family 3 (KS3)" evidence="14">
    <location>
        <begin position="1"/>
        <end position="418"/>
    </location>
</feature>
<dbReference type="EC" id="2.3.1.179" evidence="3 11"/>
<reference evidence="15 16" key="1">
    <citation type="submission" date="2015-03" db="EMBL/GenBank/DDBJ databases">
        <authorList>
            <person name="Hassan Y.I."/>
            <person name="Lepp D."/>
            <person name="Li X.-Z."/>
            <person name="Zhou T."/>
        </authorList>
    </citation>
    <scope>NUCLEOTIDE SEQUENCE [LARGE SCALE GENOMIC DNA]</scope>
    <source>
        <strain evidence="15 16">BD-c194</strain>
    </source>
</reference>
<dbReference type="InterPro" id="IPR016039">
    <property type="entry name" value="Thiolase-like"/>
</dbReference>
<comment type="pathway">
    <text evidence="1 11">Lipid metabolism; fatty acid biosynthesis.</text>
</comment>
<keyword evidence="16" id="KW-1185">Reference proteome</keyword>
<dbReference type="InterPro" id="IPR000794">
    <property type="entry name" value="Beta-ketoacyl_synthase"/>
</dbReference>
<dbReference type="AlphaFoldDB" id="A0A0F5FX59"/>
<dbReference type="UniPathway" id="UPA00094"/>
<keyword evidence="8" id="KW-0443">Lipid metabolism</keyword>
<dbReference type="InterPro" id="IPR018201">
    <property type="entry name" value="Ketoacyl_synth_AS"/>
</dbReference>
<evidence type="ECO:0000256" key="8">
    <source>
        <dbReference type="ARBA" id="ARBA00023098"/>
    </source>
</evidence>
<accession>A0A0F5FX59</accession>
<evidence type="ECO:0000313" key="15">
    <source>
        <dbReference type="EMBL" id="KKB13439.1"/>
    </source>
</evidence>
<protein>
    <recommendedName>
        <fullName evidence="4 11">3-oxoacyl-[acyl-carrier-protein] synthase 2</fullName>
        <ecNumber evidence="3 11">2.3.1.179</ecNumber>
    </recommendedName>
</protein>
<dbReference type="RefSeq" id="WP_046106922.1">
    <property type="nucleotide sequence ID" value="NZ_JZEX01000030.1"/>
</dbReference>
<evidence type="ECO:0000256" key="4">
    <source>
        <dbReference type="ARBA" id="ARBA00014657"/>
    </source>
</evidence>
<dbReference type="PANTHER" id="PTHR11712:SF336">
    <property type="entry name" value="3-OXOACYL-[ACYL-CARRIER-PROTEIN] SYNTHASE, MITOCHONDRIAL"/>
    <property type="match status" value="1"/>
</dbReference>
<evidence type="ECO:0000259" key="14">
    <source>
        <dbReference type="PROSITE" id="PS52004"/>
    </source>
</evidence>
<dbReference type="PIRSF" id="PIRSF000447">
    <property type="entry name" value="KAS_II"/>
    <property type="match status" value="1"/>
</dbReference>
<organism evidence="15 16">
    <name type="scientific">Devosia geojensis</name>
    <dbReference type="NCBI Taxonomy" id="443610"/>
    <lineage>
        <taxon>Bacteria</taxon>
        <taxon>Pseudomonadati</taxon>
        <taxon>Pseudomonadota</taxon>
        <taxon>Alphaproteobacteria</taxon>
        <taxon>Hyphomicrobiales</taxon>
        <taxon>Devosiaceae</taxon>
        <taxon>Devosia</taxon>
    </lineage>
</organism>
<proteinExistence type="inferred from homology"/>
<dbReference type="PROSITE" id="PS52004">
    <property type="entry name" value="KS3_2"/>
    <property type="match status" value="1"/>
</dbReference>
<evidence type="ECO:0000256" key="3">
    <source>
        <dbReference type="ARBA" id="ARBA00012356"/>
    </source>
</evidence>
<feature type="active site" description="For beta-ketoacyl synthase activity" evidence="12">
    <location>
        <position position="170"/>
    </location>
</feature>